<evidence type="ECO:0000313" key="3">
    <source>
        <dbReference type="EMBL" id="MBQ0855685.1"/>
    </source>
</evidence>
<dbReference type="InterPro" id="IPR002645">
    <property type="entry name" value="STAS_dom"/>
</dbReference>
<reference evidence="3 4" key="1">
    <citation type="submission" date="2021-04" db="EMBL/GenBank/DDBJ databases">
        <authorList>
            <person name="Tang X."/>
            <person name="Zhou X."/>
            <person name="Chen X."/>
            <person name="Cernava T."/>
            <person name="Zhang C."/>
        </authorList>
    </citation>
    <scope>NUCLEOTIDE SEQUENCE [LARGE SCALE GENOMIC DNA]</scope>
    <source>
        <strain evidence="3 4">BH-SS-21</strain>
        <plasmid evidence="3">p1</plasmid>
    </source>
</reference>
<gene>
    <name evidence="3" type="ORF">J8N05_46870</name>
</gene>
<dbReference type="InterPro" id="IPR036513">
    <property type="entry name" value="STAS_dom_sf"/>
</dbReference>
<evidence type="ECO:0000256" key="1">
    <source>
        <dbReference type="SAM" id="MobiDB-lite"/>
    </source>
</evidence>
<dbReference type="EMBL" id="JAGPYQ010000004">
    <property type="protein sequence ID" value="MBQ0855685.1"/>
    <property type="molecule type" value="Genomic_DNA"/>
</dbReference>
<dbReference type="PROSITE" id="PS50801">
    <property type="entry name" value="STAS"/>
    <property type="match status" value="1"/>
</dbReference>
<sequence>MTGEIDLCTAVEFAARMNAPSPSPAAFLLIVDLRGVSFMDSSGVRELSVARTRCLDRGGWTRLVYSQRSIHVLLTALRLTDGFPRYATTLDARMGRSRPVGPWPREGRYAPAPSLSPAGSG</sequence>
<evidence type="ECO:0000313" key="4">
    <source>
        <dbReference type="Proteomes" id="UP000677413"/>
    </source>
</evidence>
<feature type="domain" description="STAS" evidence="2">
    <location>
        <begin position="1"/>
        <end position="47"/>
    </location>
</feature>
<proteinExistence type="predicted"/>
<protein>
    <submittedName>
        <fullName evidence="3">STAS domain-containing protein</fullName>
    </submittedName>
</protein>
<dbReference type="Proteomes" id="UP000677413">
    <property type="component" value="Unassembled WGS sequence"/>
</dbReference>
<dbReference type="AlphaFoldDB" id="A0A941B9I4"/>
<geneLocation type="plasmid" evidence="3">
    <name>p1</name>
</geneLocation>
<organism evidence="3 4">
    <name type="scientific">Streptomyces liliiviolaceus</name>
    <dbReference type="NCBI Taxonomy" id="2823109"/>
    <lineage>
        <taxon>Bacteria</taxon>
        <taxon>Bacillati</taxon>
        <taxon>Actinomycetota</taxon>
        <taxon>Actinomycetes</taxon>
        <taxon>Kitasatosporales</taxon>
        <taxon>Streptomycetaceae</taxon>
        <taxon>Streptomyces</taxon>
    </lineage>
</organism>
<name>A0A941B9I4_9ACTN</name>
<dbReference type="SUPFAM" id="SSF52091">
    <property type="entry name" value="SpoIIaa-like"/>
    <property type="match status" value="1"/>
</dbReference>
<keyword evidence="3" id="KW-0614">Plasmid</keyword>
<comment type="caution">
    <text evidence="3">The sequence shown here is derived from an EMBL/GenBank/DDBJ whole genome shotgun (WGS) entry which is preliminary data.</text>
</comment>
<evidence type="ECO:0000259" key="2">
    <source>
        <dbReference type="PROSITE" id="PS50801"/>
    </source>
</evidence>
<accession>A0A941B9I4</accession>
<dbReference type="Pfam" id="PF01740">
    <property type="entry name" value="STAS"/>
    <property type="match status" value="1"/>
</dbReference>
<dbReference type="CDD" id="cd07043">
    <property type="entry name" value="STAS_anti-anti-sigma_factors"/>
    <property type="match status" value="1"/>
</dbReference>
<feature type="region of interest" description="Disordered" evidence="1">
    <location>
        <begin position="95"/>
        <end position="121"/>
    </location>
</feature>
<keyword evidence="4" id="KW-1185">Reference proteome</keyword>
<dbReference type="Gene3D" id="3.30.750.24">
    <property type="entry name" value="STAS domain"/>
    <property type="match status" value="1"/>
</dbReference>